<evidence type="ECO:0000256" key="1">
    <source>
        <dbReference type="ARBA" id="ARBA00000086"/>
    </source>
</evidence>
<keyword evidence="6" id="KW-0326">Glycosidase</keyword>
<protein>
    <recommendedName>
        <fullName evidence="2">DNA-3-methyladenine glycosylase II</fullName>
        <ecNumber evidence="2">3.2.2.21</ecNumber>
    </recommendedName>
</protein>
<evidence type="ECO:0000256" key="4">
    <source>
        <dbReference type="ARBA" id="ARBA00023204"/>
    </source>
</evidence>
<accession>A0ABS4H2J8</accession>
<dbReference type="RefSeq" id="WP_209847912.1">
    <property type="nucleotide sequence ID" value="NZ_CBCRVE010000003.1"/>
</dbReference>
<name>A0ABS4H2J8_9BACL</name>
<dbReference type="PANTHER" id="PTHR43003:SF5">
    <property type="entry name" value="DNA-3-METHYLADENINE GLYCOSYLASE"/>
    <property type="match status" value="1"/>
</dbReference>
<evidence type="ECO:0000313" key="7">
    <source>
        <dbReference type="Proteomes" id="UP001519273"/>
    </source>
</evidence>
<comment type="catalytic activity">
    <reaction evidence="1">
        <text>Hydrolysis of alkylated DNA, releasing 3-methyladenine, 3-methylguanine, 7-methylguanine and 7-methyladenine.</text>
        <dbReference type="EC" id="3.2.2.21"/>
    </reaction>
</comment>
<dbReference type="InterPro" id="IPR051912">
    <property type="entry name" value="Alkylbase_DNA_Glycosylase/TA"/>
</dbReference>
<dbReference type="Gene3D" id="1.10.1670.40">
    <property type="match status" value="1"/>
</dbReference>
<dbReference type="EMBL" id="JAGGKP010000002">
    <property type="protein sequence ID" value="MBP1936765.1"/>
    <property type="molecule type" value="Genomic_DNA"/>
</dbReference>
<dbReference type="PANTHER" id="PTHR43003">
    <property type="entry name" value="DNA-3-METHYLADENINE GLYCOSYLASE"/>
    <property type="match status" value="1"/>
</dbReference>
<dbReference type="EC" id="3.2.2.21" evidence="2"/>
<dbReference type="SUPFAM" id="SSF48150">
    <property type="entry name" value="DNA-glycosylase"/>
    <property type="match status" value="1"/>
</dbReference>
<feature type="domain" description="HhH-GPD" evidence="5">
    <location>
        <begin position="51"/>
        <end position="212"/>
    </location>
</feature>
<organism evidence="6 7">
    <name type="scientific">Paenibacillus sediminis</name>
    <dbReference type="NCBI Taxonomy" id="664909"/>
    <lineage>
        <taxon>Bacteria</taxon>
        <taxon>Bacillati</taxon>
        <taxon>Bacillota</taxon>
        <taxon>Bacilli</taxon>
        <taxon>Bacillales</taxon>
        <taxon>Paenibacillaceae</taxon>
        <taxon>Paenibacillus</taxon>
    </lineage>
</organism>
<evidence type="ECO:0000259" key="5">
    <source>
        <dbReference type="SMART" id="SM00478"/>
    </source>
</evidence>
<keyword evidence="6" id="KW-0378">Hydrolase</keyword>
<dbReference type="CDD" id="cd00056">
    <property type="entry name" value="ENDO3c"/>
    <property type="match status" value="1"/>
</dbReference>
<keyword evidence="4" id="KW-0234">DNA repair</keyword>
<evidence type="ECO:0000256" key="3">
    <source>
        <dbReference type="ARBA" id="ARBA00022763"/>
    </source>
</evidence>
<gene>
    <name evidence="6" type="ORF">J2Z20_001646</name>
</gene>
<reference evidence="6 7" key="1">
    <citation type="submission" date="2021-03" db="EMBL/GenBank/DDBJ databases">
        <title>Genomic Encyclopedia of Type Strains, Phase IV (KMG-IV): sequencing the most valuable type-strain genomes for metagenomic binning, comparative biology and taxonomic classification.</title>
        <authorList>
            <person name="Goeker M."/>
        </authorList>
    </citation>
    <scope>NUCLEOTIDE SEQUENCE [LARGE SCALE GENOMIC DNA]</scope>
    <source>
        <strain evidence="6 7">DSM 23491</strain>
    </source>
</reference>
<evidence type="ECO:0000313" key="6">
    <source>
        <dbReference type="EMBL" id="MBP1936765.1"/>
    </source>
</evidence>
<dbReference type="InterPro" id="IPR003265">
    <property type="entry name" value="HhH-GPD_domain"/>
</dbReference>
<keyword evidence="3" id="KW-0227">DNA damage</keyword>
<dbReference type="GO" id="GO:0003905">
    <property type="term" value="F:alkylbase DNA N-glycosylase activity"/>
    <property type="evidence" value="ECO:0007669"/>
    <property type="project" value="UniProtKB-EC"/>
</dbReference>
<dbReference type="Proteomes" id="UP001519273">
    <property type="component" value="Unassembled WGS sequence"/>
</dbReference>
<comment type="caution">
    <text evidence="6">The sequence shown here is derived from an EMBL/GenBank/DDBJ whole genome shotgun (WGS) entry which is preliminary data.</text>
</comment>
<dbReference type="Pfam" id="PF00730">
    <property type="entry name" value="HhH-GPD"/>
    <property type="match status" value="1"/>
</dbReference>
<proteinExistence type="predicted"/>
<dbReference type="InterPro" id="IPR011257">
    <property type="entry name" value="DNA_glycosylase"/>
</dbReference>
<dbReference type="Gene3D" id="1.10.340.30">
    <property type="entry name" value="Hypothetical protein, domain 2"/>
    <property type="match status" value="1"/>
</dbReference>
<keyword evidence="7" id="KW-1185">Reference proteome</keyword>
<dbReference type="SMART" id="SM00478">
    <property type="entry name" value="ENDO3c"/>
    <property type="match status" value="1"/>
</dbReference>
<sequence length="220" mass="25078">MEKMLSLTLNDPRVVTLCKQDSRLGELIHCIGDLTTQLRTNYFDSLISSIIGQQLSVKAAATIRRRVIEAVPEFTPDTIYNTEDKVFRSAGVSLSKISYMKDLCLKVMQGEIHLEQLHLLEDEEVIKALTTVKGIGKWTAEMFLIFSLGRMNVLSFGDAGLQRAAQWLYELEERKDRKYLEQCAHKWEPYCTAASLYLWEAINQGYVDCGKSITDIKLMT</sequence>
<evidence type="ECO:0000256" key="2">
    <source>
        <dbReference type="ARBA" id="ARBA00012000"/>
    </source>
</evidence>